<evidence type="ECO:0008006" key="3">
    <source>
        <dbReference type="Google" id="ProtNLM"/>
    </source>
</evidence>
<dbReference type="Gene3D" id="3.30.530.20">
    <property type="match status" value="1"/>
</dbReference>
<dbReference type="EMBL" id="JAGGKC010000004">
    <property type="protein sequence ID" value="MBP1918326.1"/>
    <property type="molecule type" value="Genomic_DNA"/>
</dbReference>
<sequence length="143" mass="16316">MKELQYSIEINASKEIVWNTLWEDDTFRDWANFIDEGTYMVGEMTEGGNVQYISSVNGYGVTSKIVKLIPFETVLFSHMSDTKESGTEVREDEWTGGTESYFLSETDGVTTLTVKMDVPIDLEEIFNIRFPMALDRIKALSET</sequence>
<keyword evidence="2" id="KW-1185">Reference proteome</keyword>
<evidence type="ECO:0000313" key="1">
    <source>
        <dbReference type="EMBL" id="MBP1918326.1"/>
    </source>
</evidence>
<accession>A0ABS4G1B1</accession>
<organism evidence="1 2">
    <name type="scientific">Youngiibacter multivorans</name>
    <dbReference type="NCBI Taxonomy" id="937251"/>
    <lineage>
        <taxon>Bacteria</taxon>
        <taxon>Bacillati</taxon>
        <taxon>Bacillota</taxon>
        <taxon>Clostridia</taxon>
        <taxon>Eubacteriales</taxon>
        <taxon>Clostridiaceae</taxon>
        <taxon>Youngiibacter</taxon>
    </lineage>
</organism>
<reference evidence="1 2" key="1">
    <citation type="submission" date="2021-03" db="EMBL/GenBank/DDBJ databases">
        <title>Genomic Encyclopedia of Type Strains, Phase IV (KMG-IV): sequencing the most valuable type-strain genomes for metagenomic binning, comparative biology and taxonomic classification.</title>
        <authorList>
            <person name="Goeker M."/>
        </authorList>
    </citation>
    <scope>NUCLEOTIDE SEQUENCE [LARGE SCALE GENOMIC DNA]</scope>
    <source>
        <strain evidence="1 2">DSM 6139</strain>
    </source>
</reference>
<comment type="caution">
    <text evidence="1">The sequence shown here is derived from an EMBL/GenBank/DDBJ whole genome shotgun (WGS) entry which is preliminary data.</text>
</comment>
<proteinExistence type="predicted"/>
<dbReference type="SUPFAM" id="SSF55961">
    <property type="entry name" value="Bet v1-like"/>
    <property type="match status" value="1"/>
</dbReference>
<dbReference type="RefSeq" id="WP_209458563.1">
    <property type="nucleotide sequence ID" value="NZ_JAGGKC010000004.1"/>
</dbReference>
<dbReference type="InterPro" id="IPR023393">
    <property type="entry name" value="START-like_dom_sf"/>
</dbReference>
<dbReference type="Proteomes" id="UP001519271">
    <property type="component" value="Unassembled WGS sequence"/>
</dbReference>
<gene>
    <name evidence="1" type="ORF">J2Z34_000798</name>
</gene>
<name>A0ABS4G1B1_9CLOT</name>
<protein>
    <recommendedName>
        <fullName evidence="3">SRPBCC domain-containing protein</fullName>
    </recommendedName>
</protein>
<evidence type="ECO:0000313" key="2">
    <source>
        <dbReference type="Proteomes" id="UP001519271"/>
    </source>
</evidence>